<feature type="domain" description="Response regulatory" evidence="2">
    <location>
        <begin position="2"/>
        <end position="116"/>
    </location>
</feature>
<evidence type="ECO:0000259" key="3">
    <source>
        <dbReference type="PROSITE" id="PS50930"/>
    </source>
</evidence>
<dbReference type="GO" id="GO:0003677">
    <property type="term" value="F:DNA binding"/>
    <property type="evidence" value="ECO:0007669"/>
    <property type="project" value="UniProtKB-KW"/>
</dbReference>
<dbReference type="Proteomes" id="UP001280897">
    <property type="component" value="Unassembled WGS sequence"/>
</dbReference>
<dbReference type="EMBL" id="JAWJAV010000001">
    <property type="protein sequence ID" value="MDV2620161.1"/>
    <property type="molecule type" value="Genomic_DNA"/>
</dbReference>
<name>A0AAN5Y5W8_PEDAC</name>
<evidence type="ECO:0000256" key="1">
    <source>
        <dbReference type="PROSITE-ProRule" id="PRU00169"/>
    </source>
</evidence>
<dbReference type="SMART" id="SM00850">
    <property type="entry name" value="LytTR"/>
    <property type="match status" value="1"/>
</dbReference>
<protein>
    <submittedName>
        <fullName evidence="4">LytTR family transcriptional regulator DNA-binding domain-containing protein</fullName>
    </submittedName>
</protein>
<comment type="caution">
    <text evidence="4">The sequence shown here is derived from an EMBL/GenBank/DDBJ whole genome shotgun (WGS) entry which is preliminary data.</text>
</comment>
<reference evidence="4" key="1">
    <citation type="journal article" date="2023" name="PeerJ">
        <title>Selection and evaluation of lactic acid bacteria from chicken feces in Thailand as potential probiotics.</title>
        <authorList>
            <person name="Khurajog B."/>
            <person name="Disastra Y."/>
            <person name="Lawwyne L.D."/>
            <person name="Sirichokchatchawan W."/>
            <person name="Niyomtham W."/>
            <person name="Yindee J."/>
            <person name="Hampson D.J."/>
            <person name="Prapasarakul N."/>
        </authorList>
    </citation>
    <scope>NUCLEOTIDE SEQUENCE</scope>
    <source>
        <strain evidence="4">BF9</strain>
    </source>
</reference>
<dbReference type="InterPro" id="IPR007492">
    <property type="entry name" value="LytTR_DNA-bd_dom"/>
</dbReference>
<reference evidence="4" key="2">
    <citation type="submission" date="2023-10" db="EMBL/GenBank/DDBJ databases">
        <authorList>
            <person name="Khurajog B."/>
        </authorList>
    </citation>
    <scope>NUCLEOTIDE SEQUENCE</scope>
    <source>
        <strain evidence="4">BF9</strain>
    </source>
</reference>
<keyword evidence="4" id="KW-0238">DNA-binding</keyword>
<dbReference type="InterPro" id="IPR046947">
    <property type="entry name" value="LytR-like"/>
</dbReference>
<dbReference type="KEGG" id="paci:A4V11_00735"/>
<dbReference type="Gene3D" id="2.20.25.10">
    <property type="match status" value="1"/>
</dbReference>
<feature type="domain" description="HTH LytTR-type" evidence="3">
    <location>
        <begin position="138"/>
        <end position="243"/>
    </location>
</feature>
<sequence length="244" mass="27956">MKVLIVDDEPLARQELNYLLEENPIVDQVAEADGVVEADQYVANEHPDLVFLDIKLEDGNGMALAKKWKKMPVSPYVIFATAYDQYALDAFSAEAVDYVLKPFEQSRINEALDRIKKLLDRQQRDSANYQQKYLNPRLSITNEERTIVIKKNNIIYLEAQGGTVIIHVANLPLVTSKQPLRKLLAELDPQKFLQVHRSYVVNLDSVFELQPSFNHTYQLTLSNGIKIPVSRSYVNETKRHLGMK</sequence>
<feature type="modified residue" description="4-aspartylphosphate" evidence="1">
    <location>
        <position position="53"/>
    </location>
</feature>
<dbReference type="GO" id="GO:0000156">
    <property type="term" value="F:phosphorelay response regulator activity"/>
    <property type="evidence" value="ECO:0007669"/>
    <property type="project" value="InterPro"/>
</dbReference>
<dbReference type="Gene3D" id="2.40.50.40">
    <property type="match status" value="1"/>
</dbReference>
<dbReference type="InterPro" id="IPR001789">
    <property type="entry name" value="Sig_transdc_resp-reg_receiver"/>
</dbReference>
<evidence type="ECO:0000313" key="4">
    <source>
        <dbReference type="EMBL" id="MDV2620161.1"/>
    </source>
</evidence>
<keyword evidence="1" id="KW-0597">Phosphoprotein</keyword>
<dbReference type="PROSITE" id="PS50930">
    <property type="entry name" value="HTH_LYTTR"/>
    <property type="match status" value="1"/>
</dbReference>
<organism evidence="4 5">
    <name type="scientific">Pediococcus acidilactici</name>
    <dbReference type="NCBI Taxonomy" id="1254"/>
    <lineage>
        <taxon>Bacteria</taxon>
        <taxon>Bacillati</taxon>
        <taxon>Bacillota</taxon>
        <taxon>Bacilli</taxon>
        <taxon>Lactobacillales</taxon>
        <taxon>Lactobacillaceae</taxon>
        <taxon>Pediococcus</taxon>
        <taxon>Pediococcus acidilactici group</taxon>
    </lineage>
</organism>
<dbReference type="InterPro" id="IPR011006">
    <property type="entry name" value="CheY-like_superfamily"/>
</dbReference>
<dbReference type="Pfam" id="PF00072">
    <property type="entry name" value="Response_reg"/>
    <property type="match status" value="1"/>
</dbReference>
<gene>
    <name evidence="4" type="ORF">R0G89_00225</name>
</gene>
<dbReference type="SMART" id="SM00448">
    <property type="entry name" value="REC"/>
    <property type="match status" value="1"/>
</dbReference>
<evidence type="ECO:0000313" key="5">
    <source>
        <dbReference type="Proteomes" id="UP001280897"/>
    </source>
</evidence>
<proteinExistence type="predicted"/>
<accession>A0AAN5Y5W8</accession>
<evidence type="ECO:0000259" key="2">
    <source>
        <dbReference type="PROSITE" id="PS50110"/>
    </source>
</evidence>
<dbReference type="SUPFAM" id="SSF52172">
    <property type="entry name" value="CheY-like"/>
    <property type="match status" value="1"/>
</dbReference>
<dbReference type="PROSITE" id="PS50110">
    <property type="entry name" value="RESPONSE_REGULATORY"/>
    <property type="match status" value="1"/>
</dbReference>
<dbReference type="RefSeq" id="WP_005916495.1">
    <property type="nucleotide sequence ID" value="NZ_BJMF01000002.1"/>
</dbReference>
<dbReference type="Gene3D" id="3.40.50.2300">
    <property type="match status" value="1"/>
</dbReference>
<dbReference type="PANTHER" id="PTHR37299">
    <property type="entry name" value="TRANSCRIPTIONAL REGULATOR-RELATED"/>
    <property type="match status" value="1"/>
</dbReference>
<dbReference type="PANTHER" id="PTHR37299:SF1">
    <property type="entry name" value="STAGE 0 SPORULATION PROTEIN A HOMOLOG"/>
    <property type="match status" value="1"/>
</dbReference>
<dbReference type="Pfam" id="PF04397">
    <property type="entry name" value="LytTR"/>
    <property type="match status" value="1"/>
</dbReference>
<dbReference type="AlphaFoldDB" id="A0AAN5Y5W8"/>